<dbReference type="GO" id="GO:0006886">
    <property type="term" value="P:intracellular protein transport"/>
    <property type="evidence" value="ECO:0007669"/>
    <property type="project" value="InterPro"/>
</dbReference>
<feature type="compositionally biased region" description="Low complexity" evidence="3">
    <location>
        <begin position="82"/>
        <end position="91"/>
    </location>
</feature>
<sequence>MGYRVELVPIRLDPHVRGLTVPSRSPRQSTSFLTAHLARDAAAASPPAMSSSVSVAAEWDLLSDRFYRRITVYSPLPWSPPSAAAASSSSTSGGGGGGGGSGGVLGRLDLSTHIVAAAPFGGPIAAVRDDSKIVQLHSEPSRRRLLLYSSSGHPIASSPWPPQLPRLHSLAFSSSLNLVALLSDGSLLRFRLPDLKPNPSPTPVPLLPTSSGGVADAAFWGGGVAVLTEDNRVVVTTDIDAADPHPREFADPCVGQDEQVLCMAVVEPQFVMSGSPEVLLAVGDRVLAVDEDDVQTLGLELEIGPVQKMAVSPNGKLLAAFAHDGRLLVIPTDFSKIIFEYECDSALPPDQIAWCGLDSVLLYWSAALLMVGPNGDPVLYNYDEPIKLIPECDGVRILSNSNMEFLHRVPDSTTSIFGIGSMSPAALLYDARDHYDKQSAKIPHKPITRTDLFIKIYQAAAVLVGFGSQFPHERFQEMCKTLRVLNAVRDPQIGMPLTIQQYKLLTAPVLIGRLINANQHLLALRISEYLNLNPEVVIMHWACEKITASAAIPDTVLLEGLLDKIPLLLSIDEQDKALSKAIESGDTDLVYLVLFHIWQKVAVEKSAPLDFFGVINARPLARDLFMAYARHSKHEALKDFFLSTGRLQLVISPSMSYFLNYREKLQDAAFLLLKESRELERNPMASKGSPLHGPQVRLIEQAHRLFAETKEHVFESKASEEHAKLLRSQHELEVSTKQAIFVGSSVSDTIKTCIAMGNERAALKVKSEFKVPDKRWYWLKSCALATVGNWDALEKFSKERRPPGGYKPFVEACIDAGQKTEALKYIPKLTDPRERSEAYARIKMAKEAAEAASQVKDSDELFGRLKLTLAQNTAAASIFDTLRDRLSFQGTY</sequence>
<feature type="domain" description="Vps16 C-terminal" evidence="4">
    <location>
        <begin position="699"/>
        <end position="866"/>
    </location>
</feature>
<evidence type="ECO:0000259" key="5">
    <source>
        <dbReference type="Pfam" id="PF04841"/>
    </source>
</evidence>
<gene>
    <name evidence="6" type="primary">OSJNBb0063G05.11</name>
</gene>
<dbReference type="InterPro" id="IPR038132">
    <property type="entry name" value="Vps16_C_sf"/>
</dbReference>
<dbReference type="GO" id="GO:0005768">
    <property type="term" value="C:endosome"/>
    <property type="evidence" value="ECO:0007669"/>
    <property type="project" value="UniProtKB-ARBA"/>
</dbReference>
<organism evidence="6">
    <name type="scientific">Oryza sativa subsp. japonica</name>
    <name type="common">Rice</name>
    <dbReference type="NCBI Taxonomy" id="39947"/>
    <lineage>
        <taxon>Eukaryota</taxon>
        <taxon>Viridiplantae</taxon>
        <taxon>Streptophyta</taxon>
        <taxon>Embryophyta</taxon>
        <taxon>Tracheophyta</taxon>
        <taxon>Spermatophyta</taxon>
        <taxon>Magnoliopsida</taxon>
        <taxon>Liliopsida</taxon>
        <taxon>Poales</taxon>
        <taxon>Poaceae</taxon>
        <taxon>BOP clade</taxon>
        <taxon>Oryzoideae</taxon>
        <taxon>Oryzeae</taxon>
        <taxon>Oryzinae</taxon>
        <taxon>Oryza</taxon>
        <taxon>Oryza sativa</taxon>
    </lineage>
</organism>
<proteinExistence type="inferred from homology"/>
<feature type="region of interest" description="Disordered" evidence="3">
    <location>
        <begin position="80"/>
        <end position="100"/>
    </location>
</feature>
<comment type="function">
    <text evidence="2">Required for vacuole biogenesis and vacuole enlargment in dividing and expanding cells. Involved in the docking or fusion of prevacuolar vesicles.</text>
</comment>
<comment type="similarity">
    <text evidence="1 2">Belongs to the VPS16 family.</text>
</comment>
<dbReference type="FunFam" id="1.10.150.780:FF:000001">
    <property type="entry name" value="Vacuolar protein sorting-associated protein 16 homolog"/>
    <property type="match status" value="1"/>
</dbReference>
<name>Q8RZ91_ORYSJ</name>
<feature type="domain" description="Vps16 N-terminal" evidence="5">
    <location>
        <begin position="110"/>
        <end position="441"/>
    </location>
</feature>
<dbReference type="Gene3D" id="1.10.150.780">
    <property type="entry name" value="Vps16, C-terminal region"/>
    <property type="match status" value="1"/>
</dbReference>
<evidence type="ECO:0000313" key="6">
    <source>
        <dbReference type="EMBL" id="BAB90498.1"/>
    </source>
</evidence>
<evidence type="ECO:0000256" key="1">
    <source>
        <dbReference type="ARBA" id="ARBA00009250"/>
    </source>
</evidence>
<evidence type="ECO:0000256" key="2">
    <source>
        <dbReference type="PIRNR" id="PIRNR007949"/>
    </source>
</evidence>
<keyword evidence="2" id="KW-0926">Vacuole</keyword>
<dbReference type="Pfam" id="PF04840">
    <property type="entry name" value="Vps16_C"/>
    <property type="match status" value="2"/>
</dbReference>
<dbReference type="PANTHER" id="PTHR12811:SF0">
    <property type="entry name" value="VACUOLAR PROTEIN SORTING-ASSOCIATED PROTEIN 16 HOMOLOG"/>
    <property type="match status" value="1"/>
</dbReference>
<dbReference type="PIRSF" id="PIRSF007949">
    <property type="entry name" value="VPS16"/>
    <property type="match status" value="1"/>
</dbReference>
<dbReference type="InterPro" id="IPR006925">
    <property type="entry name" value="Vps16_C"/>
</dbReference>
<evidence type="ECO:0000256" key="3">
    <source>
        <dbReference type="SAM" id="MobiDB-lite"/>
    </source>
</evidence>
<dbReference type="EMBL" id="AP003760">
    <property type="protein sequence ID" value="BAB90498.1"/>
    <property type="molecule type" value="Genomic_DNA"/>
</dbReference>
<dbReference type="Proteomes" id="UP000817658">
    <property type="component" value="Chromosome 1"/>
</dbReference>
<dbReference type="GO" id="GO:0005774">
    <property type="term" value="C:vacuolar membrane"/>
    <property type="evidence" value="ECO:0007669"/>
    <property type="project" value="UniProtKB-SubCell"/>
</dbReference>
<dbReference type="PANTHER" id="PTHR12811">
    <property type="entry name" value="VACUOLAR PROTEIN SORTING VPS16"/>
    <property type="match status" value="1"/>
</dbReference>
<dbReference type="InterPro" id="IPR006926">
    <property type="entry name" value="Vps16_N"/>
</dbReference>
<dbReference type="InterPro" id="IPR016534">
    <property type="entry name" value="VPS16"/>
</dbReference>
<dbReference type="GO" id="GO:0099023">
    <property type="term" value="C:vesicle tethering complex"/>
    <property type="evidence" value="ECO:0007669"/>
    <property type="project" value="UniProtKB-ARBA"/>
</dbReference>
<dbReference type="GO" id="GO:0007033">
    <property type="term" value="P:vacuole organization"/>
    <property type="evidence" value="ECO:0007669"/>
    <property type="project" value="InterPro"/>
</dbReference>
<dbReference type="Pfam" id="PF04841">
    <property type="entry name" value="Vps16_N"/>
    <property type="match status" value="1"/>
</dbReference>
<feature type="domain" description="Vps16 C-terminal" evidence="4">
    <location>
        <begin position="564"/>
        <end position="647"/>
    </location>
</feature>
<comment type="subcellular location">
    <subcellularLocation>
        <location evidence="2">Vacuole membrane</location>
        <topology evidence="2">Peripheral membrane protein</topology>
    </subcellularLocation>
</comment>
<accession>Q8RZ91</accession>
<dbReference type="AlphaFoldDB" id="Q8RZ91"/>
<evidence type="ECO:0000259" key="4">
    <source>
        <dbReference type="Pfam" id="PF04840"/>
    </source>
</evidence>
<dbReference type="SUPFAM" id="SSF75011">
    <property type="entry name" value="3-carboxy-cis,cis-mucoante lactonizing enzyme"/>
    <property type="match status" value="1"/>
</dbReference>
<protein>
    <recommendedName>
        <fullName evidence="2">Protein VACUOLELESS1</fullName>
    </recommendedName>
</protein>
<reference evidence="6" key="1">
    <citation type="journal article" date="2002" name="Nature">
        <title>The genome sequence and structure of rice chromosome 1.</title>
        <authorList>
            <person name="Sasaki T."/>
            <person name="Matsumoto T."/>
            <person name="Yamamoto K."/>
            <person name="Sakata K."/>
            <person name="Baba T."/>
            <person name="Katayose Y."/>
            <person name="Wu J."/>
            <person name="Niimura Y."/>
            <person name="Cheng Z."/>
            <person name="Nagamura Y."/>
            <person name="Antonio B.A."/>
            <person name="Kanamori H."/>
            <person name="Hosokawa S."/>
            <person name="Masukawa M."/>
            <person name="Arikawa K."/>
            <person name="Chiden Y."/>
            <person name="Hayashi M."/>
            <person name="Okamoto M."/>
            <person name="Ando T."/>
            <person name="Aoki H."/>
            <person name="Arita K."/>
            <person name="Hamada M."/>
            <person name="Harada C."/>
            <person name="Hijishita S."/>
            <person name="Honda M."/>
            <person name="Ichikawa Y."/>
            <person name="Idonuma A."/>
            <person name="Iijima M."/>
            <person name="Ikeda M."/>
            <person name="Ikeno M."/>
            <person name="Itoh S."/>
            <person name="Itoh T."/>
            <person name="Itoh Y."/>
            <person name="Itoh Y."/>
            <person name="Iwabuchi A."/>
            <person name="Kamiya K."/>
            <person name="Karasawa W."/>
            <person name="Katagiri S."/>
            <person name="Kikuta A."/>
            <person name="Kobayashi N."/>
            <person name="Kono I."/>
            <person name="Machita K."/>
            <person name="Maehara T."/>
            <person name="Mizuno H."/>
            <person name="Mizubayashi T."/>
            <person name="Mukai Y."/>
            <person name="Nagasaki H."/>
            <person name="Nakashima M."/>
            <person name="Nakama Y."/>
            <person name="Nakamichi Y."/>
            <person name="Nakamura M."/>
            <person name="Namiki N."/>
            <person name="Negishi M."/>
            <person name="Ohta I."/>
            <person name="Ono N."/>
            <person name="Saji S."/>
            <person name="Sakai K."/>
            <person name="Shibata M."/>
            <person name="Shimokawa T."/>
            <person name="Shomura A."/>
            <person name="Song J."/>
            <person name="Takazaki Y."/>
            <person name="Terasawa K."/>
            <person name="Tsuji K."/>
            <person name="Waki K."/>
            <person name="Yamagata H."/>
            <person name="Yamane H."/>
            <person name="Yoshiki S."/>
            <person name="Yoshihara R."/>
            <person name="Yukawa K."/>
            <person name="Zhong H."/>
            <person name="Iwama H."/>
            <person name="Endo T."/>
            <person name="Ito H."/>
            <person name="Hahn J.H."/>
            <person name="Kim H.I."/>
            <person name="Eun M.Y."/>
            <person name="Yano M."/>
            <person name="Jiang J."/>
            <person name="Gojobori T."/>
        </authorList>
    </citation>
    <scope>NUCLEOTIDE SEQUENCE [LARGE SCALE GENOMIC DNA]</scope>
</reference>
<keyword evidence="2" id="KW-0472">Membrane</keyword>